<protein>
    <submittedName>
        <fullName evidence="1">Uncharacterized protein</fullName>
    </submittedName>
</protein>
<reference evidence="1 3" key="1">
    <citation type="submission" date="2017-06" db="EMBL/GenBank/DDBJ databases">
        <title>Draft Genome Sequence of Bacillus sp Strain 36R Isolated from saline sediment at Atanasia, Sonora, Mexico.</title>
        <authorList>
            <person name="Sanchez Diaz R."/>
            <person name="Quiroz Macias M.E."/>
            <person name="Ibarra Gamez J.C."/>
            <person name="Enciso Ibarra J."/>
            <person name="Gomez Gil B."/>
            <person name="Galaviz Silva L."/>
        </authorList>
    </citation>
    <scope>NUCLEOTIDE SEQUENCE [LARGE SCALE GENOMIC DNA]</scope>
    <source>
        <strain evidence="1 3">36R_ATNSAL</strain>
    </source>
</reference>
<dbReference type="NCBIfam" id="NF041458">
    <property type="entry name" value="antiadapt_SpxO"/>
    <property type="match status" value="1"/>
</dbReference>
<gene>
    <name evidence="1" type="ORF">CEY02_15220</name>
    <name evidence="2" type="ORF">CTV99_07505</name>
</gene>
<dbReference type="GeneID" id="61770622"/>
<dbReference type="EMBL" id="NKHG01000108">
    <property type="protein sequence ID" value="PCK20050.1"/>
    <property type="molecule type" value="Genomic_DNA"/>
</dbReference>
<dbReference type="RefSeq" id="WP_003212782.1">
    <property type="nucleotide sequence ID" value="NZ_CAVNYE010000003.1"/>
</dbReference>
<evidence type="ECO:0000313" key="4">
    <source>
        <dbReference type="Proteomes" id="UP000230768"/>
    </source>
</evidence>
<evidence type="ECO:0000313" key="3">
    <source>
        <dbReference type="Proteomes" id="UP000228754"/>
    </source>
</evidence>
<dbReference type="AlphaFoldDB" id="A0A0M2FWL0"/>
<evidence type="ECO:0000313" key="2">
    <source>
        <dbReference type="EMBL" id="PIK27224.1"/>
    </source>
</evidence>
<proteinExistence type="predicted"/>
<organism evidence="1 3">
    <name type="scientific">Bacillus pumilus</name>
    <name type="common">Bacillus mesentericus</name>
    <dbReference type="NCBI Taxonomy" id="1408"/>
    <lineage>
        <taxon>Bacteria</taxon>
        <taxon>Bacillati</taxon>
        <taxon>Bacillota</taxon>
        <taxon>Bacilli</taxon>
        <taxon>Bacillales</taxon>
        <taxon>Bacillaceae</taxon>
        <taxon>Bacillus</taxon>
    </lineage>
</organism>
<evidence type="ECO:0000313" key="1">
    <source>
        <dbReference type="EMBL" id="PCK20050.1"/>
    </source>
</evidence>
<sequence length="54" mass="6572">MREIDDMIRRLRTKGIQVEKVKMPKETTIEKKWMYQAGKKIKATYRDFNGYSFI</sequence>
<dbReference type="InterPro" id="IPR048179">
    <property type="entry name" value="SpxO-like"/>
</dbReference>
<reference evidence="2 4" key="2">
    <citation type="submission" date="2017-11" db="EMBL/GenBank/DDBJ databases">
        <title>Draft genome sequence of Bacillus pumilus 51_5il from lake Gorkoye (Russia: Novosibirsk region).</title>
        <authorList>
            <person name="Shipova A.A."/>
            <person name="Rozanov A.S."/>
            <person name="Bryanskaya A.V."/>
            <person name="Peltek S.E."/>
        </authorList>
    </citation>
    <scope>NUCLEOTIDE SEQUENCE [LARGE SCALE GENOMIC DNA]</scope>
    <source>
        <strain evidence="2 4">51_5il</strain>
    </source>
</reference>
<dbReference type="Proteomes" id="UP000230768">
    <property type="component" value="Unassembled WGS sequence"/>
</dbReference>
<dbReference type="EMBL" id="PEKP01000008">
    <property type="protein sequence ID" value="PIK27224.1"/>
    <property type="molecule type" value="Genomic_DNA"/>
</dbReference>
<comment type="caution">
    <text evidence="1">The sequence shown here is derived from an EMBL/GenBank/DDBJ whole genome shotgun (WGS) entry which is preliminary data.</text>
</comment>
<dbReference type="Proteomes" id="UP000228754">
    <property type="component" value="Unassembled WGS sequence"/>
</dbReference>
<accession>A0A0M2FWL0</accession>
<name>A0A0M2FWL0_BACPU</name>